<feature type="transmembrane region" description="Helical" evidence="1">
    <location>
        <begin position="208"/>
        <end position="229"/>
    </location>
</feature>
<keyword evidence="1" id="KW-1133">Transmembrane helix</keyword>
<feature type="transmembrane region" description="Helical" evidence="1">
    <location>
        <begin position="250"/>
        <end position="275"/>
    </location>
</feature>
<keyword evidence="1" id="KW-0472">Membrane</keyword>
<keyword evidence="1" id="KW-0812">Transmembrane</keyword>
<evidence type="ECO:0000256" key="1">
    <source>
        <dbReference type="SAM" id="Phobius"/>
    </source>
</evidence>
<evidence type="ECO:0000313" key="2">
    <source>
        <dbReference type="Ensembl" id="ENSCINP00000036085.1"/>
    </source>
</evidence>
<sequence length="300" mass="33360">MRHHFFPTTTTYTNTEVTTDEIISTNISGLRIPFTIIGLLFSVASLYVFLSITIHRLRAIKRQKKEEIAQRQQSVRSRRSKGTSPYMDNLSVVASMFAFMNCVSDQPLLYIKSPTNVTCKIIQSLSFVLYSAGIVCLYSFLWFRQRACYKNPTLSEMHGKFARILSSTILPLFIIMMLAGMILTGALWEFTTSDIGCIEVAQTRTPLIVLFTGAVAMQGTLLTLFVYPLKRHAGFATSNVLPSDKLLMALVKRSIITTGLCVLADALAFIIAVALPTNTPFIVTNLLYDANLVCNVVCVV</sequence>
<keyword evidence="3" id="KW-1185">Reference proteome</keyword>
<dbReference type="AlphaFoldDB" id="H2Y2F0"/>
<reference evidence="3" key="1">
    <citation type="journal article" date="2002" name="Science">
        <title>The draft genome of Ciona intestinalis: insights into chordate and vertebrate origins.</title>
        <authorList>
            <person name="Dehal P."/>
            <person name="Satou Y."/>
            <person name="Campbell R.K."/>
            <person name="Chapman J."/>
            <person name="Degnan B."/>
            <person name="De Tomaso A."/>
            <person name="Davidson B."/>
            <person name="Di Gregorio A."/>
            <person name="Gelpke M."/>
            <person name="Goodstein D.M."/>
            <person name="Harafuji N."/>
            <person name="Hastings K.E."/>
            <person name="Ho I."/>
            <person name="Hotta K."/>
            <person name="Huang W."/>
            <person name="Kawashima T."/>
            <person name="Lemaire P."/>
            <person name="Martinez D."/>
            <person name="Meinertzhagen I.A."/>
            <person name="Necula S."/>
            <person name="Nonaka M."/>
            <person name="Putnam N."/>
            <person name="Rash S."/>
            <person name="Saiga H."/>
            <person name="Satake M."/>
            <person name="Terry A."/>
            <person name="Yamada L."/>
            <person name="Wang H.G."/>
            <person name="Awazu S."/>
            <person name="Azumi K."/>
            <person name="Boore J."/>
            <person name="Branno M."/>
            <person name="Chin-Bow S."/>
            <person name="DeSantis R."/>
            <person name="Doyle S."/>
            <person name="Francino P."/>
            <person name="Keys D.N."/>
            <person name="Haga S."/>
            <person name="Hayashi H."/>
            <person name="Hino K."/>
            <person name="Imai K.S."/>
            <person name="Inaba K."/>
            <person name="Kano S."/>
            <person name="Kobayashi K."/>
            <person name="Kobayashi M."/>
            <person name="Lee B.I."/>
            <person name="Makabe K.W."/>
            <person name="Manohar C."/>
            <person name="Matassi G."/>
            <person name="Medina M."/>
            <person name="Mochizuki Y."/>
            <person name="Mount S."/>
            <person name="Morishita T."/>
            <person name="Miura S."/>
            <person name="Nakayama A."/>
            <person name="Nishizaka S."/>
            <person name="Nomoto H."/>
            <person name="Ohta F."/>
            <person name="Oishi K."/>
            <person name="Rigoutsos I."/>
            <person name="Sano M."/>
            <person name="Sasaki A."/>
            <person name="Sasakura Y."/>
            <person name="Shoguchi E."/>
            <person name="Shin-i T."/>
            <person name="Spagnuolo A."/>
            <person name="Stainier D."/>
            <person name="Suzuki M.M."/>
            <person name="Tassy O."/>
            <person name="Takatori N."/>
            <person name="Tokuoka M."/>
            <person name="Yagi K."/>
            <person name="Yoshizaki F."/>
            <person name="Wada S."/>
            <person name="Zhang C."/>
            <person name="Hyatt P.D."/>
            <person name="Larimer F."/>
            <person name="Detter C."/>
            <person name="Doggett N."/>
            <person name="Glavina T."/>
            <person name="Hawkins T."/>
            <person name="Richardson P."/>
            <person name="Lucas S."/>
            <person name="Kohara Y."/>
            <person name="Levine M."/>
            <person name="Satoh N."/>
            <person name="Rokhsar D.S."/>
        </authorList>
    </citation>
    <scope>NUCLEOTIDE SEQUENCE [LARGE SCALE GENOMIC DNA]</scope>
</reference>
<dbReference type="HOGENOM" id="CLU_929172_0_0_1"/>
<feature type="transmembrane region" description="Helical" evidence="1">
    <location>
        <begin position="32"/>
        <end position="54"/>
    </location>
</feature>
<reference evidence="2" key="2">
    <citation type="submission" date="2025-08" db="UniProtKB">
        <authorList>
            <consortium name="Ensembl"/>
        </authorList>
    </citation>
    <scope>IDENTIFICATION</scope>
</reference>
<evidence type="ECO:0008006" key="4">
    <source>
        <dbReference type="Google" id="ProtNLM"/>
    </source>
</evidence>
<evidence type="ECO:0000313" key="3">
    <source>
        <dbReference type="Proteomes" id="UP000008144"/>
    </source>
</evidence>
<feature type="transmembrane region" description="Helical" evidence="1">
    <location>
        <begin position="121"/>
        <end position="143"/>
    </location>
</feature>
<proteinExistence type="predicted"/>
<protein>
    <recommendedName>
        <fullName evidence="4">G-protein coupled receptors family 1 profile domain-containing protein</fullName>
    </recommendedName>
</protein>
<dbReference type="Proteomes" id="UP000008144">
    <property type="component" value="Unassembled WGS sequence"/>
</dbReference>
<dbReference type="Ensembl" id="ENSCINT00000032581.1">
    <property type="protein sequence ID" value="ENSCINP00000036085.1"/>
    <property type="gene ID" value="ENSCING00000019459.1"/>
</dbReference>
<name>H2Y2F0_CIOIN</name>
<feature type="transmembrane region" description="Helical" evidence="1">
    <location>
        <begin position="164"/>
        <end position="188"/>
    </location>
</feature>
<feature type="transmembrane region" description="Helical" evidence="1">
    <location>
        <begin position="86"/>
        <end position="109"/>
    </location>
</feature>
<organism evidence="2 3">
    <name type="scientific">Ciona intestinalis</name>
    <name type="common">Transparent sea squirt</name>
    <name type="synonym">Ascidia intestinalis</name>
    <dbReference type="NCBI Taxonomy" id="7719"/>
    <lineage>
        <taxon>Eukaryota</taxon>
        <taxon>Metazoa</taxon>
        <taxon>Chordata</taxon>
        <taxon>Tunicata</taxon>
        <taxon>Ascidiacea</taxon>
        <taxon>Phlebobranchia</taxon>
        <taxon>Cionidae</taxon>
        <taxon>Ciona</taxon>
    </lineage>
</organism>
<dbReference type="InParanoid" id="H2Y2F0"/>
<dbReference type="GeneTree" id="ENSGT00660000096124"/>
<accession>H2Y2F0</accession>
<reference evidence="2" key="3">
    <citation type="submission" date="2025-09" db="UniProtKB">
        <authorList>
            <consortium name="Ensembl"/>
        </authorList>
    </citation>
    <scope>IDENTIFICATION</scope>
</reference>